<reference evidence="2 3" key="1">
    <citation type="submission" date="2018-03" db="EMBL/GenBank/DDBJ databases">
        <title>Draft genome sequence of Rohu Carp (Labeo rohita).</title>
        <authorList>
            <person name="Das P."/>
            <person name="Kushwaha B."/>
            <person name="Joshi C.G."/>
            <person name="Kumar D."/>
            <person name="Nagpure N.S."/>
            <person name="Sahoo L."/>
            <person name="Das S.P."/>
            <person name="Bit A."/>
            <person name="Patnaik S."/>
            <person name="Meher P.K."/>
            <person name="Jayasankar P."/>
            <person name="Koringa P.G."/>
            <person name="Patel N.V."/>
            <person name="Hinsu A.T."/>
            <person name="Kumar R."/>
            <person name="Pandey M."/>
            <person name="Agarwal S."/>
            <person name="Srivastava S."/>
            <person name="Singh M."/>
            <person name="Iquebal M.A."/>
            <person name="Jaiswal S."/>
            <person name="Angadi U.B."/>
            <person name="Kumar N."/>
            <person name="Raza M."/>
            <person name="Shah T.M."/>
            <person name="Rai A."/>
            <person name="Jena J.K."/>
        </authorList>
    </citation>
    <scope>NUCLEOTIDE SEQUENCE [LARGE SCALE GENOMIC DNA]</scope>
    <source>
        <strain evidence="2">DASCIFA01</strain>
        <tissue evidence="2">Testis</tissue>
    </source>
</reference>
<gene>
    <name evidence="2" type="ORF">ROHU_007389</name>
    <name evidence="1" type="ORF">ROHU_032406</name>
</gene>
<evidence type="ECO:0000313" key="1">
    <source>
        <dbReference type="EMBL" id="RXN07196.1"/>
    </source>
</evidence>
<protein>
    <submittedName>
        <fullName evidence="2">Uncharacterized protein</fullName>
    </submittedName>
</protein>
<proteinExistence type="predicted"/>
<accession>A0A498MGX9</accession>
<dbReference type="EMBL" id="QBIY01012685">
    <property type="protein sequence ID" value="RXN19093.1"/>
    <property type="molecule type" value="Genomic_DNA"/>
</dbReference>
<sequence length="108" mass="12242">MALNYSFQELKTFQLSYKRLHKLLIDGDGDSSAFNLVEQRRSSYTLERTSKEKDHSFLGRFTGSKFLPISSSTYGSEVWGFQISRLMGSLNVVFGAKLEENSASFGHM</sequence>
<organism evidence="2 3">
    <name type="scientific">Labeo rohita</name>
    <name type="common">Indian major carp</name>
    <name type="synonym">Cyprinus rohita</name>
    <dbReference type="NCBI Taxonomy" id="84645"/>
    <lineage>
        <taxon>Eukaryota</taxon>
        <taxon>Metazoa</taxon>
        <taxon>Chordata</taxon>
        <taxon>Craniata</taxon>
        <taxon>Vertebrata</taxon>
        <taxon>Euteleostomi</taxon>
        <taxon>Actinopterygii</taxon>
        <taxon>Neopterygii</taxon>
        <taxon>Teleostei</taxon>
        <taxon>Ostariophysi</taxon>
        <taxon>Cypriniformes</taxon>
        <taxon>Cyprinidae</taxon>
        <taxon>Labeoninae</taxon>
        <taxon>Labeonini</taxon>
        <taxon>Labeo</taxon>
    </lineage>
</organism>
<evidence type="ECO:0000313" key="2">
    <source>
        <dbReference type="EMBL" id="RXN19093.1"/>
    </source>
</evidence>
<dbReference type="EMBL" id="QBIY01013351">
    <property type="protein sequence ID" value="RXN07196.1"/>
    <property type="molecule type" value="Genomic_DNA"/>
</dbReference>
<evidence type="ECO:0000313" key="3">
    <source>
        <dbReference type="Proteomes" id="UP000290572"/>
    </source>
</evidence>
<dbReference type="Proteomes" id="UP000290572">
    <property type="component" value="Unassembled WGS sequence"/>
</dbReference>
<dbReference type="AlphaFoldDB" id="A0A498MGX9"/>
<comment type="caution">
    <text evidence="2">The sequence shown here is derived from an EMBL/GenBank/DDBJ whole genome shotgun (WGS) entry which is preliminary data.</text>
</comment>
<keyword evidence="3" id="KW-1185">Reference proteome</keyword>
<name>A0A498MGX9_LABRO</name>